<reference evidence="2 3" key="1">
    <citation type="journal article" date="2018" name="J. Allergy Clin. Immunol.">
        <title>High-quality assembly of Dermatophagoides pteronyssinus genome and transcriptome reveals a wide range of novel allergens.</title>
        <authorList>
            <person name="Liu X.Y."/>
            <person name="Yang K.Y."/>
            <person name="Wang M.Q."/>
            <person name="Kwok J.S."/>
            <person name="Zeng X."/>
            <person name="Yang Z."/>
            <person name="Xiao X.J."/>
            <person name="Lau C.P."/>
            <person name="Li Y."/>
            <person name="Huang Z.M."/>
            <person name="Ba J.G."/>
            <person name="Yim A.K."/>
            <person name="Ouyang C.Y."/>
            <person name="Ngai S.M."/>
            <person name="Chan T.F."/>
            <person name="Leung E.L."/>
            <person name="Liu L."/>
            <person name="Liu Z.G."/>
            <person name="Tsui S.K."/>
        </authorList>
    </citation>
    <scope>NUCLEOTIDE SEQUENCE [LARGE SCALE GENOMIC DNA]</scope>
    <source>
        <strain evidence="2">Derp</strain>
    </source>
</reference>
<protein>
    <submittedName>
        <fullName evidence="2">Uncharacterized protein</fullName>
    </submittedName>
</protein>
<evidence type="ECO:0000313" key="2">
    <source>
        <dbReference type="EMBL" id="KAH9419262.1"/>
    </source>
</evidence>
<accession>A0ABQ8JA54</accession>
<evidence type="ECO:0000313" key="3">
    <source>
        <dbReference type="Proteomes" id="UP000887458"/>
    </source>
</evidence>
<comment type="caution">
    <text evidence="2">The sequence shown here is derived from an EMBL/GenBank/DDBJ whole genome shotgun (WGS) entry which is preliminary data.</text>
</comment>
<organism evidence="2 3">
    <name type="scientific">Dermatophagoides pteronyssinus</name>
    <name type="common">European house dust mite</name>
    <dbReference type="NCBI Taxonomy" id="6956"/>
    <lineage>
        <taxon>Eukaryota</taxon>
        <taxon>Metazoa</taxon>
        <taxon>Ecdysozoa</taxon>
        <taxon>Arthropoda</taxon>
        <taxon>Chelicerata</taxon>
        <taxon>Arachnida</taxon>
        <taxon>Acari</taxon>
        <taxon>Acariformes</taxon>
        <taxon>Sarcoptiformes</taxon>
        <taxon>Astigmata</taxon>
        <taxon>Psoroptidia</taxon>
        <taxon>Analgoidea</taxon>
        <taxon>Pyroglyphidae</taxon>
        <taxon>Dermatophagoidinae</taxon>
        <taxon>Dermatophagoides</taxon>
    </lineage>
</organism>
<feature type="region of interest" description="Disordered" evidence="1">
    <location>
        <begin position="63"/>
        <end position="82"/>
    </location>
</feature>
<proteinExistence type="predicted"/>
<keyword evidence="3" id="KW-1185">Reference proteome</keyword>
<dbReference type="EMBL" id="NJHN03000060">
    <property type="protein sequence ID" value="KAH9419262.1"/>
    <property type="molecule type" value="Genomic_DNA"/>
</dbReference>
<gene>
    <name evidence="2" type="ORF">DERP_005769</name>
</gene>
<sequence>MFAKYMTYINVEIAAVELRRMKFAKRLKSLVCNFVFRLMLVLFLGPTSAATMTRRKSNAYQRIVPSDSDAESSSIPNKSSKSAENEAHAKLENLCIDPSPIATFDIDKCCDILDLFNIGDKRSTSRYISILPILSTTIRALAFTSEQKTFNLLEEIKQNIKDNNKQQPIPISYAQMVRREPQQVQMIPKQEKTIIIKPNNNIPPPTIEYKIRDVIKQSDQKVKINKMFSKKNCVIIKVPNIEQDPQSIIDKINNHEITKDNCKAYAAKMRDPTILVKNVPSDTDLDHINEEITDCNQELNGLKDEINYLFKLKYGDNTAKNMNVVLRVSPKVYNIITNQMQNKIYLNFQGCYVQTKIFVRQCQKCFEFNHKTTDCKNTVICKNCGQQKSNDHTCSEIKCCINCKNSIKHKDNTTHCPNTESCPIYKLQKDILNEQTQYSP</sequence>
<reference evidence="2 3" key="2">
    <citation type="journal article" date="2022" name="Mol. Biol. Evol.">
        <title>Comparative Genomics Reveals Insights into the Divergent Evolution of Astigmatic Mites and Household Pest Adaptations.</title>
        <authorList>
            <person name="Xiong Q."/>
            <person name="Wan A.T."/>
            <person name="Liu X."/>
            <person name="Fung C.S."/>
            <person name="Xiao X."/>
            <person name="Malainual N."/>
            <person name="Hou J."/>
            <person name="Wang L."/>
            <person name="Wang M."/>
            <person name="Yang K.Y."/>
            <person name="Cui Y."/>
            <person name="Leung E.L."/>
            <person name="Nong W."/>
            <person name="Shin S.K."/>
            <person name="Au S.W."/>
            <person name="Jeong K.Y."/>
            <person name="Chew F.T."/>
            <person name="Hui J.H."/>
            <person name="Leung T.F."/>
            <person name="Tungtrongchitr A."/>
            <person name="Zhong N."/>
            <person name="Liu Z."/>
            <person name="Tsui S.K."/>
        </authorList>
    </citation>
    <scope>NUCLEOTIDE SEQUENCE [LARGE SCALE GENOMIC DNA]</scope>
    <source>
        <strain evidence="2">Derp</strain>
    </source>
</reference>
<name>A0ABQ8JA54_DERPT</name>
<dbReference type="Proteomes" id="UP000887458">
    <property type="component" value="Unassembled WGS sequence"/>
</dbReference>
<evidence type="ECO:0000256" key="1">
    <source>
        <dbReference type="SAM" id="MobiDB-lite"/>
    </source>
</evidence>